<dbReference type="Gene3D" id="1.10.560.10">
    <property type="entry name" value="GroEL-like equatorial domain"/>
    <property type="match status" value="1"/>
</dbReference>
<proteinExistence type="inferred from homology"/>
<dbReference type="InParanoid" id="A0A165IKS7"/>
<dbReference type="OrthoDB" id="10248520at2759"/>
<dbReference type="EMBL" id="KV427605">
    <property type="protein sequence ID" value="KZT13215.1"/>
    <property type="molecule type" value="Genomic_DNA"/>
</dbReference>
<dbReference type="SUPFAM" id="SSF52029">
    <property type="entry name" value="GroEL apical domain-like"/>
    <property type="match status" value="1"/>
</dbReference>
<dbReference type="STRING" id="1314785.A0A165IKS7"/>
<dbReference type="FunCoup" id="A0A165IKS7">
    <property type="interactions" value="824"/>
</dbReference>
<dbReference type="FunFam" id="3.30.260.10:FF:000025">
    <property type="entry name" value="Chaperonin containing TCP1 subunit 2"/>
    <property type="match status" value="1"/>
</dbReference>
<evidence type="ECO:0000256" key="9">
    <source>
        <dbReference type="RuleBase" id="RU004187"/>
    </source>
</evidence>
<keyword evidence="4" id="KW-0963">Cytoplasm</keyword>
<dbReference type="Proteomes" id="UP000076871">
    <property type="component" value="Unassembled WGS sequence"/>
</dbReference>
<dbReference type="InterPro" id="IPR053374">
    <property type="entry name" value="TCP-1_chaperonin"/>
</dbReference>
<dbReference type="RefSeq" id="XP_040770725.1">
    <property type="nucleotide sequence ID" value="XM_040907656.1"/>
</dbReference>
<accession>A0A165IKS7</accession>
<evidence type="ECO:0000256" key="2">
    <source>
        <dbReference type="ARBA" id="ARBA00008020"/>
    </source>
</evidence>
<evidence type="ECO:0000313" key="10">
    <source>
        <dbReference type="EMBL" id="KZT13215.1"/>
    </source>
</evidence>
<keyword evidence="6 9" id="KW-0067">ATP-binding</keyword>
<evidence type="ECO:0000256" key="3">
    <source>
        <dbReference type="ARBA" id="ARBA00011531"/>
    </source>
</evidence>
<dbReference type="NCBIfam" id="NF041083">
    <property type="entry name" value="thermosome_beta"/>
    <property type="match status" value="1"/>
</dbReference>
<dbReference type="CDD" id="cd03336">
    <property type="entry name" value="TCP1_beta"/>
    <property type="match status" value="1"/>
</dbReference>
<dbReference type="GO" id="GO:0005832">
    <property type="term" value="C:chaperonin-containing T-complex"/>
    <property type="evidence" value="ECO:0007669"/>
    <property type="project" value="InterPro"/>
</dbReference>
<dbReference type="InterPro" id="IPR017998">
    <property type="entry name" value="Chaperone_TCP-1"/>
</dbReference>
<comment type="subcellular location">
    <subcellularLocation>
        <location evidence="1">Cytoplasm</location>
    </subcellularLocation>
</comment>
<evidence type="ECO:0000256" key="7">
    <source>
        <dbReference type="ARBA" id="ARBA00023186"/>
    </source>
</evidence>
<evidence type="ECO:0000256" key="4">
    <source>
        <dbReference type="ARBA" id="ARBA00022490"/>
    </source>
</evidence>
<dbReference type="PROSITE" id="PS00751">
    <property type="entry name" value="TCP1_2"/>
    <property type="match status" value="1"/>
</dbReference>
<evidence type="ECO:0000256" key="6">
    <source>
        <dbReference type="ARBA" id="ARBA00022840"/>
    </source>
</evidence>
<evidence type="ECO:0000256" key="8">
    <source>
        <dbReference type="ARBA" id="ARBA00033237"/>
    </source>
</evidence>
<keyword evidence="7 9" id="KW-0143">Chaperone</keyword>
<dbReference type="NCBIfam" id="TIGR02341">
    <property type="entry name" value="chap_CCT_beta"/>
    <property type="match status" value="1"/>
</dbReference>
<dbReference type="GO" id="GO:0140662">
    <property type="term" value="F:ATP-dependent protein folding chaperone"/>
    <property type="evidence" value="ECO:0007669"/>
    <property type="project" value="InterPro"/>
</dbReference>
<dbReference type="InterPro" id="IPR002423">
    <property type="entry name" value="Cpn60/GroEL/TCP-1"/>
</dbReference>
<dbReference type="PANTHER" id="PTHR11353">
    <property type="entry name" value="CHAPERONIN"/>
    <property type="match status" value="1"/>
</dbReference>
<comment type="similarity">
    <text evidence="2 9">Belongs to the TCP-1 chaperonin family.</text>
</comment>
<dbReference type="FunFam" id="3.50.7.10:FF:000002">
    <property type="entry name" value="T-complex protein 1 subunit beta"/>
    <property type="match status" value="1"/>
</dbReference>
<dbReference type="GO" id="GO:0051082">
    <property type="term" value="F:unfolded protein binding"/>
    <property type="evidence" value="ECO:0007669"/>
    <property type="project" value="InterPro"/>
</dbReference>
<protein>
    <recommendedName>
        <fullName evidence="8">CCT-beta</fullName>
    </recommendedName>
</protein>
<dbReference type="SUPFAM" id="SSF48592">
    <property type="entry name" value="GroEL equatorial domain-like"/>
    <property type="match status" value="1"/>
</dbReference>
<dbReference type="PRINTS" id="PR00304">
    <property type="entry name" value="TCOMPLEXTCP1"/>
</dbReference>
<name>A0A165IKS7_9APHY</name>
<dbReference type="AlphaFoldDB" id="A0A165IKS7"/>
<dbReference type="InterPro" id="IPR027410">
    <property type="entry name" value="TCP-1-like_intermed_sf"/>
</dbReference>
<reference evidence="10 11" key="1">
    <citation type="journal article" date="2016" name="Mol. Biol. Evol.">
        <title>Comparative Genomics of Early-Diverging Mushroom-Forming Fungi Provides Insights into the Origins of Lignocellulose Decay Capabilities.</title>
        <authorList>
            <person name="Nagy L.G."/>
            <person name="Riley R."/>
            <person name="Tritt A."/>
            <person name="Adam C."/>
            <person name="Daum C."/>
            <person name="Floudas D."/>
            <person name="Sun H."/>
            <person name="Yadav J.S."/>
            <person name="Pangilinan J."/>
            <person name="Larsson K.H."/>
            <person name="Matsuura K."/>
            <person name="Barry K."/>
            <person name="Labutti K."/>
            <person name="Kuo R."/>
            <person name="Ohm R.A."/>
            <person name="Bhattacharya S.S."/>
            <person name="Shirouzu T."/>
            <person name="Yoshinaga Y."/>
            <person name="Martin F.M."/>
            <person name="Grigoriev I.V."/>
            <person name="Hibbett D.S."/>
        </authorList>
    </citation>
    <scope>NUCLEOTIDE SEQUENCE [LARGE SCALE GENOMIC DNA]</scope>
    <source>
        <strain evidence="10 11">93-53</strain>
    </source>
</reference>
<keyword evidence="11" id="KW-1185">Reference proteome</keyword>
<evidence type="ECO:0000313" key="11">
    <source>
        <dbReference type="Proteomes" id="UP000076871"/>
    </source>
</evidence>
<dbReference type="InterPro" id="IPR002194">
    <property type="entry name" value="Chaperonin_TCP-1_CS"/>
</dbReference>
<dbReference type="PROSITE" id="PS00750">
    <property type="entry name" value="TCP1_1"/>
    <property type="match status" value="1"/>
</dbReference>
<dbReference type="InterPro" id="IPR012716">
    <property type="entry name" value="Chap_CCT_beta"/>
</dbReference>
<dbReference type="Gene3D" id="3.50.7.10">
    <property type="entry name" value="GroEL"/>
    <property type="match status" value="1"/>
</dbReference>
<comment type="subunit">
    <text evidence="3">Heterooligomeric complex of about 850 to 900 kDa that forms two stacked rings, 12 to 16 nm in diameter.</text>
</comment>
<dbReference type="InterPro" id="IPR027413">
    <property type="entry name" value="GROEL-like_equatorial_sf"/>
</dbReference>
<dbReference type="GO" id="GO:0005524">
    <property type="term" value="F:ATP binding"/>
    <property type="evidence" value="ECO:0007669"/>
    <property type="project" value="UniProtKB-KW"/>
</dbReference>
<dbReference type="InterPro" id="IPR027409">
    <property type="entry name" value="GroEL-like_apical_dom_sf"/>
</dbReference>
<dbReference type="GO" id="GO:0016887">
    <property type="term" value="F:ATP hydrolysis activity"/>
    <property type="evidence" value="ECO:0007669"/>
    <property type="project" value="InterPro"/>
</dbReference>
<dbReference type="Pfam" id="PF00118">
    <property type="entry name" value="Cpn60_TCP1"/>
    <property type="match status" value="1"/>
</dbReference>
<evidence type="ECO:0000256" key="5">
    <source>
        <dbReference type="ARBA" id="ARBA00022741"/>
    </source>
</evidence>
<sequence length="524" mass="56545">MSMNIFGAEATEEKAENARLSSFVGALALGDLVKSTLGPKGMNKILQSASTGEVNVTNDGATILKAIQLDNAAAKILVNISKVQDDEVGDGTTTVCVLAAELLREAEKLIAMKIHPQTIVEGYRIASDAALKALEKAAVDHSADLTQFREDLFNIARTTLSSKVLSQDKDYFANLAVDAVLRLKGSTDLDHIQVIKKVGEKLTDSYLDEGFILDKTIGINCPKRLENAKILIANTSMDTDKIKIFGARVKVDSTGKLAELERAEREKMKAKVEAIAAHGINCFVNRQLIYNYPESLLADKGIVTIEHADFEGVERLSLVTGGEIASTFDAPEKVKLGHCELIEEIMIGEDKLIKFSGVAAGEACTVVLRGSTSQMVDEAERSLHDALSVLSQTVKETRVVLGGGCSEMLMSCAVDEEARRITGKKAIAVEAFSRALRQIPTILADNAGFDSSDLVSKLRAAHYDGQTDAGLDMNEGKIASMNTLGVTESYKLKRQVVLSASEAAEMILRVDDILRATPRKREAA</sequence>
<gene>
    <name evidence="10" type="ORF">LAESUDRAFT_719549</name>
</gene>
<dbReference type="FunFam" id="1.10.560.10:FF:000017">
    <property type="entry name" value="T-complex protein 1 subunit eta"/>
    <property type="match status" value="1"/>
</dbReference>
<dbReference type="Gene3D" id="3.30.260.10">
    <property type="entry name" value="TCP-1-like chaperonin intermediate domain"/>
    <property type="match status" value="1"/>
</dbReference>
<dbReference type="GeneID" id="63824685"/>
<evidence type="ECO:0000256" key="1">
    <source>
        <dbReference type="ARBA" id="ARBA00004496"/>
    </source>
</evidence>
<dbReference type="SUPFAM" id="SSF54849">
    <property type="entry name" value="GroEL-intermediate domain like"/>
    <property type="match status" value="1"/>
</dbReference>
<keyword evidence="5 9" id="KW-0547">Nucleotide-binding</keyword>
<organism evidence="10 11">
    <name type="scientific">Laetiporus sulphureus 93-53</name>
    <dbReference type="NCBI Taxonomy" id="1314785"/>
    <lineage>
        <taxon>Eukaryota</taxon>
        <taxon>Fungi</taxon>
        <taxon>Dikarya</taxon>
        <taxon>Basidiomycota</taxon>
        <taxon>Agaricomycotina</taxon>
        <taxon>Agaricomycetes</taxon>
        <taxon>Polyporales</taxon>
        <taxon>Laetiporus</taxon>
    </lineage>
</organism>
<dbReference type="PROSITE" id="PS00995">
    <property type="entry name" value="TCP1_3"/>
    <property type="match status" value="1"/>
</dbReference>